<keyword evidence="3" id="KW-1185">Reference proteome</keyword>
<name>A0ABT2AP79_9BURK</name>
<dbReference type="InterPro" id="IPR013424">
    <property type="entry name" value="Ice-binding_C"/>
</dbReference>
<feature type="transmembrane region" description="Helical" evidence="1">
    <location>
        <begin position="170"/>
        <end position="188"/>
    </location>
</feature>
<reference evidence="2 3" key="1">
    <citation type="submission" date="2022-08" db="EMBL/GenBank/DDBJ databases">
        <title>Reclassification of Massilia species as members of the genera Telluria, Duganella, Pseudoduganella, Mokoshia gen. nov. and Zemynaea gen. nov. using orthogonal and non-orthogonal genome-based approaches.</title>
        <authorList>
            <person name="Bowman J.P."/>
        </authorList>
    </citation>
    <scope>NUCLEOTIDE SEQUENCE [LARGE SCALE GENOMIC DNA]</scope>
    <source>
        <strain evidence="2 3">JCM 31661</strain>
    </source>
</reference>
<gene>
    <name evidence="2" type="ORF">NX780_16965</name>
</gene>
<comment type="caution">
    <text evidence="2">The sequence shown here is derived from an EMBL/GenBank/DDBJ whole genome shotgun (WGS) entry which is preliminary data.</text>
</comment>
<keyword evidence="1" id="KW-0472">Membrane</keyword>
<dbReference type="EMBL" id="JANUHA010000012">
    <property type="protein sequence ID" value="MCS0598042.1"/>
    <property type="molecule type" value="Genomic_DNA"/>
</dbReference>
<dbReference type="NCBIfam" id="TIGR02595">
    <property type="entry name" value="PEP_CTERM"/>
    <property type="match status" value="1"/>
</dbReference>
<proteinExistence type="predicted"/>
<evidence type="ECO:0000256" key="1">
    <source>
        <dbReference type="SAM" id="Phobius"/>
    </source>
</evidence>
<evidence type="ECO:0000313" key="3">
    <source>
        <dbReference type="Proteomes" id="UP001206572"/>
    </source>
</evidence>
<protein>
    <submittedName>
        <fullName evidence="2">PEP-CTERM sorting domain-containing protein</fullName>
    </submittedName>
</protein>
<sequence length="195" mass="21249">MGLIELTGQVGFSCWTGNGGFEQSCPTADHVERGTFSLIYDPSITDTDAGTNSGLFRGAITSFVMTVSQVNRPELRFSLVGTGDFHREFDDGMGQDWMSWKMMLDEENGAVERSLFSFDMVPQTWEDPNGMPSTDFWSAVTALGAGGAGVHETDWLYGGGLKAEIIPNPVPVPGSLWLMFIGAGGVLVQRLRRRN</sequence>
<dbReference type="RefSeq" id="WP_258829060.1">
    <property type="nucleotide sequence ID" value="NZ_JANUHA010000012.1"/>
</dbReference>
<keyword evidence="1" id="KW-0812">Transmembrane</keyword>
<accession>A0ABT2AP79</accession>
<keyword evidence="1" id="KW-1133">Transmembrane helix</keyword>
<evidence type="ECO:0000313" key="2">
    <source>
        <dbReference type="EMBL" id="MCS0598042.1"/>
    </source>
</evidence>
<dbReference type="Proteomes" id="UP001206572">
    <property type="component" value="Unassembled WGS sequence"/>
</dbReference>
<organism evidence="2 3">
    <name type="scientific">Massilia agri</name>
    <dbReference type="NCBI Taxonomy" id="1886785"/>
    <lineage>
        <taxon>Bacteria</taxon>
        <taxon>Pseudomonadati</taxon>
        <taxon>Pseudomonadota</taxon>
        <taxon>Betaproteobacteria</taxon>
        <taxon>Burkholderiales</taxon>
        <taxon>Oxalobacteraceae</taxon>
        <taxon>Telluria group</taxon>
        <taxon>Massilia</taxon>
    </lineage>
</organism>